<proteinExistence type="inferred from homology"/>
<dbReference type="InterPro" id="IPR043129">
    <property type="entry name" value="ATPase_NBD"/>
</dbReference>
<accession>A0A841H4C3</accession>
<evidence type="ECO:0000313" key="8">
    <source>
        <dbReference type="EMBL" id="MBB6072802.1"/>
    </source>
</evidence>
<gene>
    <name evidence="5" type="primary">ftsA</name>
    <name evidence="8" type="ORF">HNQ61_004466</name>
</gene>
<keyword evidence="3 5" id="KW-0472">Membrane</keyword>
<organism evidence="8 9">
    <name type="scientific">Longimicrobium terrae</name>
    <dbReference type="NCBI Taxonomy" id="1639882"/>
    <lineage>
        <taxon>Bacteria</taxon>
        <taxon>Pseudomonadati</taxon>
        <taxon>Gemmatimonadota</taxon>
        <taxon>Longimicrobiia</taxon>
        <taxon>Longimicrobiales</taxon>
        <taxon>Longimicrobiaceae</taxon>
        <taxon>Longimicrobium</taxon>
    </lineage>
</organism>
<evidence type="ECO:0000256" key="3">
    <source>
        <dbReference type="ARBA" id="ARBA00023136"/>
    </source>
</evidence>
<dbReference type="HAMAP" id="MF_02033">
    <property type="entry name" value="FtsA"/>
    <property type="match status" value="1"/>
</dbReference>
<dbReference type="EMBL" id="JACHIA010000018">
    <property type="protein sequence ID" value="MBB6072802.1"/>
    <property type="molecule type" value="Genomic_DNA"/>
</dbReference>
<keyword evidence="4 5" id="KW-0131">Cell cycle</keyword>
<comment type="subunit">
    <text evidence="5">Self-interacts. Interacts with FtsZ.</text>
</comment>
<dbReference type="CDD" id="cd24048">
    <property type="entry name" value="ASKHA_NBD_FtsA"/>
    <property type="match status" value="1"/>
</dbReference>
<dbReference type="GO" id="GO:0009898">
    <property type="term" value="C:cytoplasmic side of plasma membrane"/>
    <property type="evidence" value="ECO:0007669"/>
    <property type="project" value="UniProtKB-UniRule"/>
</dbReference>
<sequence length="420" mass="43813">MRSSIVAGLDIGSSKTAVVIAEVSGDAPHRAQVKVLGVGQARTGGIRREIVTDIEATTESVRKAVKEAELMAGVTVQRLYTGIAGEHIHAWPSTGVVAVGGRPAGDGEIRTGDVDRVQEVARAVVIPGDRELIHAIPQEYIVDAQDGIRDPVGMAGTRLEAEVFIVTGSASASQNVRKAVTRAGYTVAELVLEPLASSLAVLTEDEMEIGVALVELGGGTTDLCVFHERKIKHLTSLPWGGATVTNDIAKGLSLPYAEAGRAKERFGVARADFVRPDETFEIPGAAAGQTRHVARELLAHIIEQRMDEIFGLVAAELERAGFGGGELGGGVVLTGGGAALQGVVELAERTFASSVRIGVPGEGLGGLADSVRRPKFATAAGLAVYGSRRLITDTPESSALAGASVNGIVKRISDWFADFF</sequence>
<name>A0A841H4C3_9BACT</name>
<reference evidence="8 9" key="1">
    <citation type="submission" date="2020-08" db="EMBL/GenBank/DDBJ databases">
        <title>Genomic Encyclopedia of Type Strains, Phase IV (KMG-IV): sequencing the most valuable type-strain genomes for metagenomic binning, comparative biology and taxonomic classification.</title>
        <authorList>
            <person name="Goeker M."/>
        </authorList>
    </citation>
    <scope>NUCLEOTIDE SEQUENCE [LARGE SCALE GENOMIC DNA]</scope>
    <source>
        <strain evidence="8 9">DSM 29007</strain>
    </source>
</reference>
<dbReference type="PANTHER" id="PTHR32432:SF4">
    <property type="entry name" value="CELL DIVISION PROTEIN FTSA"/>
    <property type="match status" value="1"/>
</dbReference>
<comment type="function">
    <text evidence="5 6">Cell division protein that is involved in the assembly of the Z ring. May serve as a membrane anchor for the Z ring.</text>
</comment>
<comment type="caution">
    <text evidence="8">The sequence shown here is derived from an EMBL/GenBank/DDBJ whole genome shotgun (WGS) entry which is preliminary data.</text>
</comment>
<dbReference type="GO" id="GO:0043093">
    <property type="term" value="P:FtsZ-dependent cytokinesis"/>
    <property type="evidence" value="ECO:0007669"/>
    <property type="project" value="UniProtKB-UniRule"/>
</dbReference>
<keyword evidence="2 5" id="KW-0132">Cell division</keyword>
<dbReference type="Pfam" id="PF14450">
    <property type="entry name" value="FtsA"/>
    <property type="match status" value="1"/>
</dbReference>
<evidence type="ECO:0000313" key="9">
    <source>
        <dbReference type="Proteomes" id="UP000582837"/>
    </source>
</evidence>
<dbReference type="Gene3D" id="3.30.420.40">
    <property type="match status" value="2"/>
</dbReference>
<dbReference type="RefSeq" id="WP_170035475.1">
    <property type="nucleotide sequence ID" value="NZ_JABDTL010000001.1"/>
</dbReference>
<evidence type="ECO:0000256" key="6">
    <source>
        <dbReference type="PIRNR" id="PIRNR003101"/>
    </source>
</evidence>
<dbReference type="GO" id="GO:0032153">
    <property type="term" value="C:cell division site"/>
    <property type="evidence" value="ECO:0007669"/>
    <property type="project" value="UniProtKB-UniRule"/>
</dbReference>
<dbReference type="AlphaFoldDB" id="A0A841H4C3"/>
<evidence type="ECO:0000256" key="1">
    <source>
        <dbReference type="ARBA" id="ARBA00022475"/>
    </source>
</evidence>
<dbReference type="NCBIfam" id="TIGR01174">
    <property type="entry name" value="ftsA"/>
    <property type="match status" value="1"/>
</dbReference>
<protein>
    <recommendedName>
        <fullName evidence="5 6">Cell division protein FtsA</fullName>
    </recommendedName>
</protein>
<keyword evidence="1 5" id="KW-1003">Cell membrane</keyword>
<evidence type="ECO:0000256" key="4">
    <source>
        <dbReference type="ARBA" id="ARBA00023306"/>
    </source>
</evidence>
<dbReference type="Pfam" id="PF02491">
    <property type="entry name" value="SHS2_FTSA"/>
    <property type="match status" value="1"/>
</dbReference>
<dbReference type="InterPro" id="IPR020823">
    <property type="entry name" value="Cell_div_FtsA"/>
</dbReference>
<evidence type="ECO:0000256" key="5">
    <source>
        <dbReference type="HAMAP-Rule" id="MF_02033"/>
    </source>
</evidence>
<dbReference type="PIRSF" id="PIRSF003101">
    <property type="entry name" value="FtsA"/>
    <property type="match status" value="1"/>
</dbReference>
<dbReference type="InterPro" id="IPR050696">
    <property type="entry name" value="FtsA/MreB"/>
</dbReference>
<evidence type="ECO:0000256" key="2">
    <source>
        <dbReference type="ARBA" id="ARBA00022618"/>
    </source>
</evidence>
<keyword evidence="9" id="KW-1185">Reference proteome</keyword>
<evidence type="ECO:0000259" key="7">
    <source>
        <dbReference type="SMART" id="SM00842"/>
    </source>
</evidence>
<comment type="similarity">
    <text evidence="5 6">Belongs to the FtsA/MreB family.</text>
</comment>
<dbReference type="SMART" id="SM00842">
    <property type="entry name" value="FtsA"/>
    <property type="match status" value="1"/>
</dbReference>
<dbReference type="PANTHER" id="PTHR32432">
    <property type="entry name" value="CELL DIVISION PROTEIN FTSA-RELATED"/>
    <property type="match status" value="1"/>
</dbReference>
<feature type="domain" description="SHS2" evidence="7">
    <location>
        <begin position="6"/>
        <end position="201"/>
    </location>
</feature>
<dbReference type="Gene3D" id="3.30.1490.110">
    <property type="match status" value="1"/>
</dbReference>
<dbReference type="SUPFAM" id="SSF53067">
    <property type="entry name" value="Actin-like ATPase domain"/>
    <property type="match status" value="2"/>
</dbReference>
<dbReference type="InterPro" id="IPR003494">
    <property type="entry name" value="SHS2_FtsA"/>
</dbReference>
<comment type="subcellular location">
    <subcellularLocation>
        <location evidence="5">Cell membrane</location>
        <topology evidence="5">Peripheral membrane protein</topology>
        <orientation evidence="5">Cytoplasmic side</orientation>
    </subcellularLocation>
    <text evidence="5">Localizes to the Z ring in an FtsZ-dependent manner. Targeted to the membrane through a conserved C-terminal amphipathic helix.</text>
</comment>
<dbReference type="Proteomes" id="UP000582837">
    <property type="component" value="Unassembled WGS sequence"/>
</dbReference>